<evidence type="ECO:0000256" key="1">
    <source>
        <dbReference type="SAM" id="MobiDB-lite"/>
    </source>
</evidence>
<feature type="compositionally biased region" description="Basic and acidic residues" evidence="1">
    <location>
        <begin position="225"/>
        <end position="237"/>
    </location>
</feature>
<name>A0A8K0DE60_IGNLU</name>
<feature type="compositionally biased region" description="Basic residues" evidence="1">
    <location>
        <begin position="277"/>
        <end position="287"/>
    </location>
</feature>
<comment type="caution">
    <text evidence="2">The sequence shown here is derived from an EMBL/GenBank/DDBJ whole genome shotgun (WGS) entry which is preliminary data.</text>
</comment>
<protein>
    <submittedName>
        <fullName evidence="2">Uncharacterized protein</fullName>
    </submittedName>
</protein>
<accession>A0A8K0DE60</accession>
<feature type="compositionally biased region" description="Polar residues" evidence="1">
    <location>
        <begin position="240"/>
        <end position="255"/>
    </location>
</feature>
<keyword evidence="3" id="KW-1185">Reference proteome</keyword>
<evidence type="ECO:0000313" key="3">
    <source>
        <dbReference type="Proteomes" id="UP000801492"/>
    </source>
</evidence>
<sequence length="408" mass="45695">MQRLASQTFRIPSDTIIDNIKSMRGSKSNSYGRPTALNTDIETKMVEGLRCMERYDFGLLRKEVMSLLLEKKITDLGLENKPHVIFNCDETSFCRDPSKTKVVGTISYASTRTTSISGKEIVTVLLTINASDDKVLPLIKGENIWNQWSAPEGTGDPGTSYTATSNGWMEAETAAPNDLPAVPSMLTSERTFEHLGSSQPINDVAEVIASSSATTKETSPAIKDFSGEKEKKMRIATESEVITPNEVSHRVQNIQNEKKIAEEQKNKRKKQTESKKKEAKSKKSRKRIVNETPDILENDAFSLRSSGSEDLANCFEREIREFEDVETAFKDVSEMQTDAWVIVEFCTKRTTKHFVRQISSLIVVIQFPQVEDKSSVDRADVVSILPSPTIGRRGYLTFQVAFVQCNIN</sequence>
<dbReference type="EMBL" id="VTPC01001542">
    <property type="protein sequence ID" value="KAF2901593.1"/>
    <property type="molecule type" value="Genomic_DNA"/>
</dbReference>
<dbReference type="OrthoDB" id="6755551at2759"/>
<reference evidence="2" key="1">
    <citation type="submission" date="2019-08" db="EMBL/GenBank/DDBJ databases">
        <title>The genome of the North American firefly Photinus pyralis.</title>
        <authorList>
            <consortium name="Photinus pyralis genome working group"/>
            <person name="Fallon T.R."/>
            <person name="Sander Lower S.E."/>
            <person name="Weng J.-K."/>
        </authorList>
    </citation>
    <scope>NUCLEOTIDE SEQUENCE</scope>
    <source>
        <strain evidence="2">TRF0915ILg1</strain>
        <tissue evidence="2">Whole body</tissue>
    </source>
</reference>
<gene>
    <name evidence="2" type="ORF">ILUMI_04590</name>
</gene>
<evidence type="ECO:0000313" key="2">
    <source>
        <dbReference type="EMBL" id="KAF2901593.1"/>
    </source>
</evidence>
<dbReference type="Proteomes" id="UP000801492">
    <property type="component" value="Unassembled WGS sequence"/>
</dbReference>
<dbReference type="AlphaFoldDB" id="A0A8K0DE60"/>
<feature type="compositionally biased region" description="Basic and acidic residues" evidence="1">
    <location>
        <begin position="256"/>
        <end position="276"/>
    </location>
</feature>
<organism evidence="2 3">
    <name type="scientific">Ignelater luminosus</name>
    <name type="common">Cucubano</name>
    <name type="synonym">Pyrophorus luminosus</name>
    <dbReference type="NCBI Taxonomy" id="2038154"/>
    <lineage>
        <taxon>Eukaryota</taxon>
        <taxon>Metazoa</taxon>
        <taxon>Ecdysozoa</taxon>
        <taxon>Arthropoda</taxon>
        <taxon>Hexapoda</taxon>
        <taxon>Insecta</taxon>
        <taxon>Pterygota</taxon>
        <taxon>Neoptera</taxon>
        <taxon>Endopterygota</taxon>
        <taxon>Coleoptera</taxon>
        <taxon>Polyphaga</taxon>
        <taxon>Elateriformia</taxon>
        <taxon>Elateroidea</taxon>
        <taxon>Elateridae</taxon>
        <taxon>Agrypninae</taxon>
        <taxon>Pyrophorini</taxon>
        <taxon>Ignelater</taxon>
    </lineage>
</organism>
<feature type="region of interest" description="Disordered" evidence="1">
    <location>
        <begin position="211"/>
        <end position="289"/>
    </location>
</feature>
<proteinExistence type="predicted"/>